<organism evidence="2 3">
    <name type="scientific">Streptomyces erythrochromogenes</name>
    <dbReference type="NCBI Taxonomy" id="285574"/>
    <lineage>
        <taxon>Bacteria</taxon>
        <taxon>Bacillati</taxon>
        <taxon>Actinomycetota</taxon>
        <taxon>Actinomycetes</taxon>
        <taxon>Kitasatosporales</taxon>
        <taxon>Streptomycetaceae</taxon>
        <taxon>Streptomyces</taxon>
    </lineage>
</organism>
<name>A0ABZ1QGD7_9ACTN</name>
<reference evidence="2" key="1">
    <citation type="submission" date="2022-10" db="EMBL/GenBank/DDBJ databases">
        <title>The complete genomes of actinobacterial strains from the NBC collection.</title>
        <authorList>
            <person name="Joergensen T.S."/>
            <person name="Alvarez Arevalo M."/>
            <person name="Sterndorff E.B."/>
            <person name="Faurdal D."/>
            <person name="Vuksanovic O."/>
            <person name="Mourched A.-S."/>
            <person name="Charusanti P."/>
            <person name="Shaw S."/>
            <person name="Blin K."/>
            <person name="Weber T."/>
        </authorList>
    </citation>
    <scope>NUCLEOTIDE SEQUENCE</scope>
    <source>
        <strain evidence="2">NBC_00303</strain>
    </source>
</reference>
<evidence type="ECO:0000313" key="3">
    <source>
        <dbReference type="Proteomes" id="UP001432312"/>
    </source>
</evidence>
<keyword evidence="1" id="KW-0732">Signal</keyword>
<evidence type="ECO:0000256" key="1">
    <source>
        <dbReference type="SAM" id="SignalP"/>
    </source>
</evidence>
<keyword evidence="3" id="KW-1185">Reference proteome</keyword>
<dbReference type="EMBL" id="CP108036">
    <property type="protein sequence ID" value="WUN81444.1"/>
    <property type="molecule type" value="Genomic_DNA"/>
</dbReference>
<dbReference type="Proteomes" id="UP001432312">
    <property type="component" value="Chromosome"/>
</dbReference>
<accession>A0ABZ1QGD7</accession>
<proteinExistence type="predicted"/>
<feature type="signal peptide" evidence="1">
    <location>
        <begin position="1"/>
        <end position="29"/>
    </location>
</feature>
<sequence>MKTKRFVASLLLTAAAVAVPVAAAAPASAAGRDCMNTAKALGYIAGPKVAGACGFPAIEATFSKPWKSPNDGCMKHLERAGISNWNHRFGICLQA</sequence>
<dbReference type="RefSeq" id="WP_136234667.1">
    <property type="nucleotide sequence ID" value="NZ_CP108036.1"/>
</dbReference>
<evidence type="ECO:0000313" key="2">
    <source>
        <dbReference type="EMBL" id="WUN81444.1"/>
    </source>
</evidence>
<feature type="chain" id="PRO_5045899080" evidence="1">
    <location>
        <begin position="30"/>
        <end position="95"/>
    </location>
</feature>
<dbReference type="GeneID" id="95499334"/>
<protein>
    <submittedName>
        <fullName evidence="2">Uncharacterized protein</fullName>
    </submittedName>
</protein>
<gene>
    <name evidence="2" type="ORF">OHA91_24840</name>
</gene>